<evidence type="ECO:0000313" key="2">
    <source>
        <dbReference type="EMBL" id="KAJ3564002.1"/>
    </source>
</evidence>
<accession>A0A9W8TK87</accession>
<proteinExistence type="predicted"/>
<dbReference type="AlphaFoldDB" id="A0A9W8TK87"/>
<evidence type="ECO:0000313" key="3">
    <source>
        <dbReference type="Proteomes" id="UP001148614"/>
    </source>
</evidence>
<gene>
    <name evidence="2" type="ORF">NPX13_g7997</name>
</gene>
<name>A0A9W8TK87_9PEZI</name>
<organism evidence="2 3">
    <name type="scientific">Xylaria arbuscula</name>
    <dbReference type="NCBI Taxonomy" id="114810"/>
    <lineage>
        <taxon>Eukaryota</taxon>
        <taxon>Fungi</taxon>
        <taxon>Dikarya</taxon>
        <taxon>Ascomycota</taxon>
        <taxon>Pezizomycotina</taxon>
        <taxon>Sordariomycetes</taxon>
        <taxon>Xylariomycetidae</taxon>
        <taxon>Xylariales</taxon>
        <taxon>Xylariaceae</taxon>
        <taxon>Xylaria</taxon>
    </lineage>
</organism>
<dbReference type="EMBL" id="JANPWZ010001677">
    <property type="protein sequence ID" value="KAJ3564002.1"/>
    <property type="molecule type" value="Genomic_DNA"/>
</dbReference>
<evidence type="ECO:0000256" key="1">
    <source>
        <dbReference type="SAM" id="MobiDB-lite"/>
    </source>
</evidence>
<reference evidence="2" key="1">
    <citation type="submission" date="2022-07" db="EMBL/GenBank/DDBJ databases">
        <title>Genome Sequence of Xylaria arbuscula.</title>
        <authorList>
            <person name="Buettner E."/>
        </authorList>
    </citation>
    <scope>NUCLEOTIDE SEQUENCE</scope>
    <source>
        <strain evidence="2">VT107</strain>
    </source>
</reference>
<dbReference type="Proteomes" id="UP001148614">
    <property type="component" value="Unassembled WGS sequence"/>
</dbReference>
<comment type="caution">
    <text evidence="2">The sequence shown here is derived from an EMBL/GenBank/DDBJ whole genome shotgun (WGS) entry which is preliminary data.</text>
</comment>
<protein>
    <submittedName>
        <fullName evidence="2">Uncharacterized protein</fullName>
    </submittedName>
</protein>
<keyword evidence="3" id="KW-1185">Reference proteome</keyword>
<sequence length="92" mass="9500">MGGLGASAKQGVKAKLNRVANLIQRRVPTAVESLGAVSAWGFYSSDDARAITAEKSTTGPPTTAEDDTTTSRTSSVSTVWGRGGTSSIELRV</sequence>
<feature type="compositionally biased region" description="Low complexity" evidence="1">
    <location>
        <begin position="70"/>
        <end position="79"/>
    </location>
</feature>
<feature type="region of interest" description="Disordered" evidence="1">
    <location>
        <begin position="53"/>
        <end position="92"/>
    </location>
</feature>